<evidence type="ECO:0000313" key="2">
    <source>
        <dbReference type="Proteomes" id="UP000799118"/>
    </source>
</evidence>
<keyword evidence="2" id="KW-1185">Reference proteome</keyword>
<dbReference type="AlphaFoldDB" id="A0A6A4GJD2"/>
<gene>
    <name evidence="1" type="ORF">BT96DRAFT_1006867</name>
</gene>
<dbReference type="Proteomes" id="UP000799118">
    <property type="component" value="Unassembled WGS sequence"/>
</dbReference>
<dbReference type="SUPFAM" id="SSF53474">
    <property type="entry name" value="alpha/beta-Hydrolases"/>
    <property type="match status" value="1"/>
</dbReference>
<evidence type="ECO:0000313" key="1">
    <source>
        <dbReference type="EMBL" id="KAE9385628.1"/>
    </source>
</evidence>
<dbReference type="OrthoDB" id="408631at2759"/>
<dbReference type="Gene3D" id="3.40.50.1820">
    <property type="entry name" value="alpha/beta hydrolase"/>
    <property type="match status" value="1"/>
</dbReference>
<dbReference type="InterPro" id="IPR029058">
    <property type="entry name" value="AB_hydrolase_fold"/>
</dbReference>
<proteinExistence type="predicted"/>
<protein>
    <submittedName>
        <fullName evidence="1">Uncharacterized protein</fullName>
    </submittedName>
</protein>
<dbReference type="EMBL" id="ML769961">
    <property type="protein sequence ID" value="KAE9385628.1"/>
    <property type="molecule type" value="Genomic_DNA"/>
</dbReference>
<reference evidence="1" key="1">
    <citation type="journal article" date="2019" name="Environ. Microbiol.">
        <title>Fungal ecological strategies reflected in gene transcription - a case study of two litter decomposers.</title>
        <authorList>
            <person name="Barbi F."/>
            <person name="Kohler A."/>
            <person name="Barry K."/>
            <person name="Baskaran P."/>
            <person name="Daum C."/>
            <person name="Fauchery L."/>
            <person name="Ihrmark K."/>
            <person name="Kuo A."/>
            <person name="LaButti K."/>
            <person name="Lipzen A."/>
            <person name="Morin E."/>
            <person name="Grigoriev I.V."/>
            <person name="Henrissat B."/>
            <person name="Lindahl B."/>
            <person name="Martin F."/>
        </authorList>
    </citation>
    <scope>NUCLEOTIDE SEQUENCE</scope>
    <source>
        <strain evidence="1">JB14</strain>
    </source>
</reference>
<accession>A0A6A4GJD2</accession>
<organism evidence="1 2">
    <name type="scientific">Gymnopus androsaceus JB14</name>
    <dbReference type="NCBI Taxonomy" id="1447944"/>
    <lineage>
        <taxon>Eukaryota</taxon>
        <taxon>Fungi</taxon>
        <taxon>Dikarya</taxon>
        <taxon>Basidiomycota</taxon>
        <taxon>Agaricomycotina</taxon>
        <taxon>Agaricomycetes</taxon>
        <taxon>Agaricomycetidae</taxon>
        <taxon>Agaricales</taxon>
        <taxon>Marasmiineae</taxon>
        <taxon>Omphalotaceae</taxon>
        <taxon>Gymnopus</taxon>
    </lineage>
</organism>
<sequence length="142" mass="15615">MNVIADAYRDVEFLCPASLRAQAFVQYGISSVFRYEYGAVFPDLQLFPNAGAFHSIQEVFGTYDVSTAVPNKVTLSRTFQTTIANFIKNPNQSPAPNWPKYVLGGLTRTLARLAYNGNVDMGNFVQAATSNSQDTPCTLFLA</sequence>
<name>A0A6A4GJD2_9AGAR</name>